<protein>
    <submittedName>
        <fullName evidence="1">Uncharacterized protein</fullName>
    </submittedName>
</protein>
<sequence length="90" mass="10512">IFEGKRLLLQFKTLLLSTFKTCVELQFCSPVNLILICTPSALPNSDRQMTELNDRLRSLERLLEIDRYFTLPEIVPLKPNCSFSAFREFE</sequence>
<dbReference type="EMBL" id="WIXE01019060">
    <property type="protein sequence ID" value="KAK5970385.1"/>
    <property type="molecule type" value="Genomic_DNA"/>
</dbReference>
<name>A0AAN8F4V8_TRICO</name>
<accession>A0AAN8F4V8</accession>
<feature type="non-terminal residue" evidence="1">
    <location>
        <position position="1"/>
    </location>
</feature>
<keyword evidence="2" id="KW-1185">Reference proteome</keyword>
<reference evidence="1 2" key="1">
    <citation type="submission" date="2019-10" db="EMBL/GenBank/DDBJ databases">
        <title>Assembly and Annotation for the nematode Trichostrongylus colubriformis.</title>
        <authorList>
            <person name="Martin J."/>
        </authorList>
    </citation>
    <scope>NUCLEOTIDE SEQUENCE [LARGE SCALE GENOMIC DNA]</scope>
    <source>
        <strain evidence="1">G859</strain>
        <tissue evidence="1">Whole worm</tissue>
    </source>
</reference>
<comment type="caution">
    <text evidence="1">The sequence shown here is derived from an EMBL/GenBank/DDBJ whole genome shotgun (WGS) entry which is preliminary data.</text>
</comment>
<organism evidence="1 2">
    <name type="scientific">Trichostrongylus colubriformis</name>
    <name type="common">Black scour worm</name>
    <dbReference type="NCBI Taxonomy" id="6319"/>
    <lineage>
        <taxon>Eukaryota</taxon>
        <taxon>Metazoa</taxon>
        <taxon>Ecdysozoa</taxon>
        <taxon>Nematoda</taxon>
        <taxon>Chromadorea</taxon>
        <taxon>Rhabditida</taxon>
        <taxon>Rhabditina</taxon>
        <taxon>Rhabditomorpha</taxon>
        <taxon>Strongyloidea</taxon>
        <taxon>Trichostrongylidae</taxon>
        <taxon>Trichostrongylus</taxon>
    </lineage>
</organism>
<dbReference type="Proteomes" id="UP001331761">
    <property type="component" value="Unassembled WGS sequence"/>
</dbReference>
<gene>
    <name evidence="1" type="ORF">GCK32_022167</name>
</gene>
<evidence type="ECO:0000313" key="2">
    <source>
        <dbReference type="Proteomes" id="UP001331761"/>
    </source>
</evidence>
<evidence type="ECO:0000313" key="1">
    <source>
        <dbReference type="EMBL" id="KAK5970385.1"/>
    </source>
</evidence>
<dbReference type="AlphaFoldDB" id="A0AAN8F4V8"/>
<proteinExistence type="predicted"/>